<reference evidence="13 14" key="1">
    <citation type="submission" date="2023-11" db="EMBL/GenBank/DDBJ databases">
        <authorList>
            <person name="Hedman E."/>
            <person name="Englund M."/>
            <person name="Stromberg M."/>
            <person name="Nyberg Akerstrom W."/>
            <person name="Nylinder S."/>
            <person name="Jareborg N."/>
            <person name="Kallberg Y."/>
            <person name="Kronander E."/>
        </authorList>
    </citation>
    <scope>NUCLEOTIDE SEQUENCE [LARGE SCALE GENOMIC DNA]</scope>
</reference>
<dbReference type="CDD" id="cd00303">
    <property type="entry name" value="retropepsin_like"/>
    <property type="match status" value="1"/>
</dbReference>
<keyword evidence="9" id="KW-0560">Oxidoreductase</keyword>
<dbReference type="InterPro" id="IPR043128">
    <property type="entry name" value="Rev_trsase/Diguanyl_cyclase"/>
</dbReference>
<dbReference type="Pfam" id="PF17921">
    <property type="entry name" value="Integrase_H2C2"/>
    <property type="match status" value="1"/>
</dbReference>
<keyword evidence="4" id="KW-0548">Nucleotidyltransferase</keyword>
<dbReference type="Pfam" id="PF00077">
    <property type="entry name" value="RVP"/>
    <property type="match status" value="1"/>
</dbReference>
<dbReference type="Gene3D" id="2.40.70.10">
    <property type="entry name" value="Acid Proteases"/>
    <property type="match status" value="1"/>
</dbReference>
<dbReference type="InterPro" id="IPR036397">
    <property type="entry name" value="RNaseH_sf"/>
</dbReference>
<dbReference type="Gene3D" id="1.10.340.70">
    <property type="match status" value="1"/>
</dbReference>
<dbReference type="InterPro" id="IPR018061">
    <property type="entry name" value="Retropepsins"/>
</dbReference>
<dbReference type="SUPFAM" id="SSF53098">
    <property type="entry name" value="Ribonuclease H-like"/>
    <property type="match status" value="1"/>
</dbReference>
<evidence type="ECO:0000259" key="10">
    <source>
        <dbReference type="PROSITE" id="PS50175"/>
    </source>
</evidence>
<dbReference type="AlphaFoldDB" id="A0AAV1LIG6"/>
<dbReference type="PANTHER" id="PTHR37984">
    <property type="entry name" value="PROTEIN CBG26694"/>
    <property type="match status" value="1"/>
</dbReference>
<dbReference type="SUPFAM" id="SSF51430">
    <property type="entry name" value="NAD(P)-linked oxidoreductase"/>
    <property type="match status" value="1"/>
</dbReference>
<evidence type="ECO:0000256" key="9">
    <source>
        <dbReference type="ARBA" id="ARBA00023002"/>
    </source>
</evidence>
<dbReference type="PROSITE" id="PS50175">
    <property type="entry name" value="ASP_PROT_RETROV"/>
    <property type="match status" value="1"/>
</dbReference>
<dbReference type="InterPro" id="IPR018170">
    <property type="entry name" value="Aldo/ket_reductase_CS"/>
</dbReference>
<feature type="domain" description="Peptidase A2" evidence="10">
    <location>
        <begin position="101"/>
        <end position="137"/>
    </location>
</feature>
<dbReference type="PROSITE" id="PS50878">
    <property type="entry name" value="RT_POL"/>
    <property type="match status" value="1"/>
</dbReference>
<evidence type="ECO:0000256" key="4">
    <source>
        <dbReference type="ARBA" id="ARBA00022695"/>
    </source>
</evidence>
<dbReference type="Gene3D" id="3.30.420.10">
    <property type="entry name" value="Ribonuclease H-like superfamily/Ribonuclease H"/>
    <property type="match status" value="1"/>
</dbReference>
<feature type="domain" description="Reverse transcriptase" evidence="11">
    <location>
        <begin position="288"/>
        <end position="467"/>
    </location>
</feature>
<evidence type="ECO:0000256" key="3">
    <source>
        <dbReference type="ARBA" id="ARBA00022679"/>
    </source>
</evidence>
<dbReference type="Gene3D" id="3.10.10.10">
    <property type="entry name" value="HIV Type 1 Reverse Transcriptase, subunit A, domain 1"/>
    <property type="match status" value="1"/>
</dbReference>
<proteinExistence type="predicted"/>
<evidence type="ECO:0000256" key="2">
    <source>
        <dbReference type="ARBA" id="ARBA00022670"/>
    </source>
</evidence>
<dbReference type="InterPro" id="IPR012337">
    <property type="entry name" value="RNaseH-like_sf"/>
</dbReference>
<evidence type="ECO:0000256" key="5">
    <source>
        <dbReference type="ARBA" id="ARBA00022722"/>
    </source>
</evidence>
<dbReference type="SUPFAM" id="SSF50630">
    <property type="entry name" value="Acid proteases"/>
    <property type="match status" value="1"/>
</dbReference>
<dbReference type="InterPro" id="IPR043502">
    <property type="entry name" value="DNA/RNA_pol_sf"/>
</dbReference>
<dbReference type="FunFam" id="3.10.10.10:FF:000007">
    <property type="entry name" value="Retrovirus-related Pol polyprotein from transposon 17.6-like Protein"/>
    <property type="match status" value="1"/>
</dbReference>
<evidence type="ECO:0000256" key="6">
    <source>
        <dbReference type="ARBA" id="ARBA00022759"/>
    </source>
</evidence>
<dbReference type="InterPro" id="IPR001995">
    <property type="entry name" value="Peptidase_A2_cat"/>
</dbReference>
<sequence length="1123" mass="127576">MPNKRPRLSNNSNAHALSFCHICKRKNHSADECRFKPTALNQEQYSKRGESNSKPTCTFCQKLGHTYDQCFKRDRSLTSNINHIEGTKLAPLTIRIGVKTLRAVFDSGAECSVIRESVAAALPGQRVQTANYLRGIGRFPVLSLTSLLTICVIDDISVEIQFYVLADCEMSTDILVGMNLIKGTNLSVIVTSSKTKLVHQGLINHITTNSPIFGKLDCDLSDPEEIKQLRILLNKYEHLFIRGYPKTRVNTGMLEIRLKNPDKYVERRPYRLSPVEREKVRTIVNELLKHNIIRESKSPYSSPIILVKKKNGDDRLCVDFRELNANTLRDHYPLPLISDQIDQLANGLYFTTFDMAAGFHQIPISESSIEKTAFVTPDGLYEYLTMPFGLSNACAVYQRCINRALFSLLGSAAQVYVDDVLSKSADFTQGLINIERILIALHKAGFSINADKCSFFKRSIEYLGNVVSNGQIRPSPKKVEALVKAPVPNTAKKNYDFEVEYRKGNRLQHADFFSRNPSSCEVNIMTRDLDWLKVEQRRDETLRRLMDSFNNGNPVDGYLLENEVLKRIVRDPIFGQQICVVVPRSFQWSIINSFHTALKHPGWEKTLHKIKESYWFDKMSTLVRRFVDNCIVCRTSKGTSGAVQAQLHPIQKPTTAFQVIHMDITGKLGTTDAQQYVVVTVDAFSKYVLFYYATDKSPHSTLAALKRTIHLFGTPLQIIVDGGREFLGEFKTYCQQLGIDIHDISPGISRANGQVERIIATLKNALIMIKNYETEQWHTALEELQLAMNCTAHRLCDSTDGGKAPRILLNDGNTMPVLGLGTFLGFDENGQKEVKENEVELPVLWALNSGYRLIDTAAMYQNEEQIGRGLKKSSVPRENVFIVTKLRVNEQRHVMDSLKASLARLNMSYVDLYLIHFPVAYKPDFSGFDVVDYLDTWKSMEEVKRLGLAKSIGISKFNISQIDRLLANCEIKPAVLQVEVNLNLAEKKLLERAKKDNIAVMAYSPFGSLFSKSDIPPPPRKDNPVLVQIANKYGKTTPQIVLRYLIQYGVIPIPKSVHKERVEENINVFDFELTPEEMKKLAEFNKDYRVVWPSFSQDHPYYPFERKDVSDTDLFKMGKRLNE</sequence>
<dbReference type="InterPro" id="IPR041588">
    <property type="entry name" value="Integrase_H2C2"/>
</dbReference>
<dbReference type="InterPro" id="IPR036812">
    <property type="entry name" value="NAD(P)_OxRdtase_dom_sf"/>
</dbReference>
<keyword evidence="7" id="KW-0378">Hydrolase</keyword>
<keyword evidence="3" id="KW-0808">Transferase</keyword>
<dbReference type="GO" id="GO:0016616">
    <property type="term" value="F:oxidoreductase activity, acting on the CH-OH group of donors, NAD or NADP as acceptor"/>
    <property type="evidence" value="ECO:0007669"/>
    <property type="project" value="UniProtKB-ARBA"/>
</dbReference>
<dbReference type="Pfam" id="PF00248">
    <property type="entry name" value="Aldo_ket_red"/>
    <property type="match status" value="1"/>
</dbReference>
<dbReference type="GO" id="GO:0003964">
    <property type="term" value="F:RNA-directed DNA polymerase activity"/>
    <property type="evidence" value="ECO:0007669"/>
    <property type="project" value="UniProtKB-KW"/>
</dbReference>
<dbReference type="InterPro" id="IPR023210">
    <property type="entry name" value="NADP_OxRdtase_dom"/>
</dbReference>
<gene>
    <name evidence="13" type="ORF">PARMNEM_LOCUS13264</name>
</gene>
<dbReference type="PROSITE" id="PS00798">
    <property type="entry name" value="ALDOKETO_REDUCTASE_1"/>
    <property type="match status" value="1"/>
</dbReference>
<evidence type="ECO:0000259" key="12">
    <source>
        <dbReference type="PROSITE" id="PS50994"/>
    </source>
</evidence>
<dbReference type="Proteomes" id="UP001314205">
    <property type="component" value="Unassembled WGS sequence"/>
</dbReference>
<dbReference type="Gene3D" id="4.10.60.10">
    <property type="entry name" value="Zinc finger, CCHC-type"/>
    <property type="match status" value="1"/>
</dbReference>
<keyword evidence="2" id="KW-0645">Protease</keyword>
<dbReference type="GO" id="GO:0006508">
    <property type="term" value="P:proteolysis"/>
    <property type="evidence" value="ECO:0007669"/>
    <property type="project" value="UniProtKB-KW"/>
</dbReference>
<evidence type="ECO:0000256" key="1">
    <source>
        <dbReference type="ARBA" id="ARBA00012493"/>
    </source>
</evidence>
<dbReference type="Gene3D" id="3.30.70.270">
    <property type="match status" value="1"/>
</dbReference>
<dbReference type="InterPro" id="IPR021109">
    <property type="entry name" value="Peptidase_aspartic_dom_sf"/>
</dbReference>
<keyword evidence="14" id="KW-1185">Reference proteome</keyword>
<keyword evidence="5" id="KW-0540">Nuclease</keyword>
<dbReference type="InterPro" id="IPR020471">
    <property type="entry name" value="AKR"/>
</dbReference>
<protein>
    <recommendedName>
        <fullName evidence="1">RNA-directed DNA polymerase</fullName>
        <ecNumber evidence="1">2.7.7.49</ecNumber>
    </recommendedName>
</protein>
<evidence type="ECO:0000256" key="7">
    <source>
        <dbReference type="ARBA" id="ARBA00022801"/>
    </source>
</evidence>
<name>A0AAV1LIG6_9NEOP</name>
<keyword evidence="6" id="KW-0255">Endonuclease</keyword>
<dbReference type="GO" id="GO:0003676">
    <property type="term" value="F:nucleic acid binding"/>
    <property type="evidence" value="ECO:0007669"/>
    <property type="project" value="InterPro"/>
</dbReference>
<dbReference type="Pfam" id="PF00665">
    <property type="entry name" value="rve"/>
    <property type="match status" value="1"/>
</dbReference>
<dbReference type="InterPro" id="IPR001584">
    <property type="entry name" value="Integrase_cat-core"/>
</dbReference>
<dbReference type="Gene3D" id="3.20.20.100">
    <property type="entry name" value="NADP-dependent oxidoreductase domain"/>
    <property type="match status" value="1"/>
</dbReference>
<dbReference type="EMBL" id="CAVLGL010000088">
    <property type="protein sequence ID" value="CAK1593491.1"/>
    <property type="molecule type" value="Genomic_DNA"/>
</dbReference>
<evidence type="ECO:0000259" key="11">
    <source>
        <dbReference type="PROSITE" id="PS50878"/>
    </source>
</evidence>
<evidence type="ECO:0000313" key="14">
    <source>
        <dbReference type="Proteomes" id="UP001314205"/>
    </source>
</evidence>
<dbReference type="GO" id="GO:0042575">
    <property type="term" value="C:DNA polymerase complex"/>
    <property type="evidence" value="ECO:0007669"/>
    <property type="project" value="UniProtKB-ARBA"/>
</dbReference>
<dbReference type="GO" id="GO:0004190">
    <property type="term" value="F:aspartic-type endopeptidase activity"/>
    <property type="evidence" value="ECO:0007669"/>
    <property type="project" value="InterPro"/>
</dbReference>
<dbReference type="Pfam" id="PF00078">
    <property type="entry name" value="RVT_1"/>
    <property type="match status" value="1"/>
</dbReference>
<evidence type="ECO:0000313" key="13">
    <source>
        <dbReference type="EMBL" id="CAK1593491.1"/>
    </source>
</evidence>
<dbReference type="EC" id="2.7.7.49" evidence="1"/>
<dbReference type="PANTHER" id="PTHR37984:SF5">
    <property type="entry name" value="PROTEIN NYNRIN-LIKE"/>
    <property type="match status" value="1"/>
</dbReference>
<accession>A0AAV1LIG6</accession>
<dbReference type="InterPro" id="IPR050951">
    <property type="entry name" value="Retrovirus_Pol_polyprotein"/>
</dbReference>
<dbReference type="FunFam" id="3.20.20.100:FF:000002">
    <property type="entry name" value="2,5-diketo-D-gluconic acid reductase A"/>
    <property type="match status" value="1"/>
</dbReference>
<evidence type="ECO:0000256" key="8">
    <source>
        <dbReference type="ARBA" id="ARBA00022918"/>
    </source>
</evidence>
<keyword evidence="8" id="KW-0695">RNA-directed DNA polymerase</keyword>
<comment type="caution">
    <text evidence="13">The sequence shown here is derived from an EMBL/GenBank/DDBJ whole genome shotgun (WGS) entry which is preliminary data.</text>
</comment>
<feature type="domain" description="Integrase catalytic" evidence="12">
    <location>
        <begin position="649"/>
        <end position="813"/>
    </location>
</feature>
<dbReference type="InterPro" id="IPR000477">
    <property type="entry name" value="RT_dom"/>
</dbReference>
<dbReference type="CDD" id="cd01647">
    <property type="entry name" value="RT_LTR"/>
    <property type="match status" value="1"/>
</dbReference>
<organism evidence="13 14">
    <name type="scientific">Parnassius mnemosyne</name>
    <name type="common">clouded apollo</name>
    <dbReference type="NCBI Taxonomy" id="213953"/>
    <lineage>
        <taxon>Eukaryota</taxon>
        <taxon>Metazoa</taxon>
        <taxon>Ecdysozoa</taxon>
        <taxon>Arthropoda</taxon>
        <taxon>Hexapoda</taxon>
        <taxon>Insecta</taxon>
        <taxon>Pterygota</taxon>
        <taxon>Neoptera</taxon>
        <taxon>Endopterygota</taxon>
        <taxon>Lepidoptera</taxon>
        <taxon>Glossata</taxon>
        <taxon>Ditrysia</taxon>
        <taxon>Papilionoidea</taxon>
        <taxon>Papilionidae</taxon>
        <taxon>Parnassiinae</taxon>
        <taxon>Parnassini</taxon>
        <taxon>Parnassius</taxon>
        <taxon>Driopa</taxon>
    </lineage>
</organism>
<dbReference type="GO" id="GO:0004519">
    <property type="term" value="F:endonuclease activity"/>
    <property type="evidence" value="ECO:0007669"/>
    <property type="project" value="UniProtKB-KW"/>
</dbReference>
<dbReference type="GO" id="GO:0015074">
    <property type="term" value="P:DNA integration"/>
    <property type="evidence" value="ECO:0007669"/>
    <property type="project" value="InterPro"/>
</dbReference>
<dbReference type="SUPFAM" id="SSF56672">
    <property type="entry name" value="DNA/RNA polymerases"/>
    <property type="match status" value="1"/>
</dbReference>
<dbReference type="PROSITE" id="PS50994">
    <property type="entry name" value="INTEGRASE"/>
    <property type="match status" value="1"/>
</dbReference>
<dbReference type="PRINTS" id="PR00069">
    <property type="entry name" value="ALDKETRDTASE"/>
</dbReference>